<dbReference type="Gene3D" id="2.20.70.10">
    <property type="match status" value="1"/>
</dbReference>
<name>A0A1B7NGS2_9AGAM</name>
<feature type="region of interest" description="Disordered" evidence="1">
    <location>
        <begin position="1"/>
        <end position="67"/>
    </location>
</feature>
<evidence type="ECO:0000313" key="3">
    <source>
        <dbReference type="EMBL" id="OAX44096.1"/>
    </source>
</evidence>
<dbReference type="CDD" id="cd00201">
    <property type="entry name" value="WW"/>
    <property type="match status" value="1"/>
</dbReference>
<protein>
    <recommendedName>
        <fullName evidence="2">WW domain-containing protein</fullName>
    </recommendedName>
</protein>
<evidence type="ECO:0000313" key="4">
    <source>
        <dbReference type="Proteomes" id="UP000092154"/>
    </source>
</evidence>
<evidence type="ECO:0000259" key="2">
    <source>
        <dbReference type="PROSITE" id="PS50020"/>
    </source>
</evidence>
<dbReference type="AlphaFoldDB" id="A0A1B7NGS2"/>
<dbReference type="OrthoDB" id="5356487at2759"/>
<reference evidence="3 4" key="1">
    <citation type="submission" date="2016-06" db="EMBL/GenBank/DDBJ databases">
        <title>Comparative genomics of the ectomycorrhizal sister species Rhizopogon vinicolor and Rhizopogon vesiculosus (Basidiomycota: Boletales) reveals a divergence of the mating type B locus.</title>
        <authorList>
            <consortium name="DOE Joint Genome Institute"/>
            <person name="Mujic A.B."/>
            <person name="Kuo A."/>
            <person name="Tritt A."/>
            <person name="Lipzen A."/>
            <person name="Chen C."/>
            <person name="Johnson J."/>
            <person name="Sharma A."/>
            <person name="Barry K."/>
            <person name="Grigoriev I.V."/>
            <person name="Spatafora J.W."/>
        </authorList>
    </citation>
    <scope>NUCLEOTIDE SEQUENCE [LARGE SCALE GENOMIC DNA]</scope>
    <source>
        <strain evidence="3 4">AM-OR11-026</strain>
    </source>
</reference>
<dbReference type="SUPFAM" id="SSF51045">
    <property type="entry name" value="WW domain"/>
    <property type="match status" value="1"/>
</dbReference>
<dbReference type="InterPro" id="IPR001202">
    <property type="entry name" value="WW_dom"/>
</dbReference>
<dbReference type="Pfam" id="PF00397">
    <property type="entry name" value="WW"/>
    <property type="match status" value="1"/>
</dbReference>
<dbReference type="SMART" id="SM00456">
    <property type="entry name" value="WW"/>
    <property type="match status" value="1"/>
</dbReference>
<feature type="compositionally biased region" description="Basic and acidic residues" evidence="1">
    <location>
        <begin position="1"/>
        <end position="17"/>
    </location>
</feature>
<dbReference type="Proteomes" id="UP000092154">
    <property type="component" value="Unassembled WGS sequence"/>
</dbReference>
<accession>A0A1B7NGS2</accession>
<dbReference type="InParanoid" id="A0A1B7NGS2"/>
<dbReference type="InterPro" id="IPR036020">
    <property type="entry name" value="WW_dom_sf"/>
</dbReference>
<dbReference type="EMBL" id="KV448128">
    <property type="protein sequence ID" value="OAX44096.1"/>
    <property type="molecule type" value="Genomic_DNA"/>
</dbReference>
<dbReference type="STRING" id="1314800.A0A1B7NGS2"/>
<keyword evidence="4" id="KW-1185">Reference proteome</keyword>
<sequence>MREETKRGGSEKRREVEGGALVDPPAHVAPLTRGDNPPPYGAQHRQDALWEGGDEALPPGWGQFNAGDDDTLYQDDEVVMVSLNRPLPGVRLDHPGSLVVPGCEWYISPLGRSYFVNHNTRTTSWKKPTPERPAGSFTPECLIEGHSRCI</sequence>
<organism evidence="3 4">
    <name type="scientific">Rhizopogon vinicolor AM-OR11-026</name>
    <dbReference type="NCBI Taxonomy" id="1314800"/>
    <lineage>
        <taxon>Eukaryota</taxon>
        <taxon>Fungi</taxon>
        <taxon>Dikarya</taxon>
        <taxon>Basidiomycota</taxon>
        <taxon>Agaricomycotina</taxon>
        <taxon>Agaricomycetes</taxon>
        <taxon>Agaricomycetidae</taxon>
        <taxon>Boletales</taxon>
        <taxon>Suillineae</taxon>
        <taxon>Rhizopogonaceae</taxon>
        <taxon>Rhizopogon</taxon>
    </lineage>
</organism>
<feature type="domain" description="WW" evidence="2">
    <location>
        <begin position="111"/>
        <end position="130"/>
    </location>
</feature>
<gene>
    <name evidence="3" type="ORF">K503DRAFT_543076</name>
</gene>
<proteinExistence type="predicted"/>
<dbReference type="PROSITE" id="PS50020">
    <property type="entry name" value="WW_DOMAIN_2"/>
    <property type="match status" value="1"/>
</dbReference>
<evidence type="ECO:0000256" key="1">
    <source>
        <dbReference type="SAM" id="MobiDB-lite"/>
    </source>
</evidence>